<evidence type="ECO:0000256" key="1">
    <source>
        <dbReference type="SAM" id="MobiDB-lite"/>
    </source>
</evidence>
<comment type="caution">
    <text evidence="4">The sequence shown here is derived from an EMBL/GenBank/DDBJ whole genome shotgun (WGS) entry which is preliminary data.</text>
</comment>
<feature type="region of interest" description="Disordered" evidence="1">
    <location>
        <begin position="511"/>
        <end position="548"/>
    </location>
</feature>
<reference evidence="4" key="1">
    <citation type="journal article" date="2019" name="Sci. Rep.">
        <title>Draft genome of Tanacetum cinerariifolium, the natural source of mosquito coil.</title>
        <authorList>
            <person name="Yamashiro T."/>
            <person name="Shiraishi A."/>
            <person name="Satake H."/>
            <person name="Nakayama K."/>
        </authorList>
    </citation>
    <scope>NUCLEOTIDE SEQUENCE</scope>
</reference>
<feature type="domain" description="Integrase catalytic" evidence="3">
    <location>
        <begin position="537"/>
        <end position="704"/>
    </location>
</feature>
<dbReference type="PANTHER" id="PTHR47266">
    <property type="entry name" value="ENDONUCLEASE-RELATED"/>
    <property type="match status" value="1"/>
</dbReference>
<evidence type="ECO:0000256" key="2">
    <source>
        <dbReference type="SAM" id="SignalP"/>
    </source>
</evidence>
<accession>A0A6L2M8H5</accession>
<feature type="compositionally biased region" description="Low complexity" evidence="1">
    <location>
        <begin position="536"/>
        <end position="546"/>
    </location>
</feature>
<feature type="signal peptide" evidence="2">
    <location>
        <begin position="1"/>
        <end position="23"/>
    </location>
</feature>
<keyword evidence="2" id="KW-0732">Signal</keyword>
<dbReference type="EMBL" id="BKCJ010005828">
    <property type="protein sequence ID" value="GEU68854.1"/>
    <property type="molecule type" value="Genomic_DNA"/>
</dbReference>
<protein>
    <submittedName>
        <fullName evidence="4">Reverse transcriptase domain-containing protein</fullName>
    </submittedName>
</protein>
<dbReference type="SUPFAM" id="SSF53098">
    <property type="entry name" value="Ribonuclease H-like"/>
    <property type="match status" value="1"/>
</dbReference>
<dbReference type="AlphaFoldDB" id="A0A6L2M8H5"/>
<organism evidence="4">
    <name type="scientific">Tanacetum cinerariifolium</name>
    <name type="common">Dalmatian daisy</name>
    <name type="synonym">Chrysanthemum cinerariifolium</name>
    <dbReference type="NCBI Taxonomy" id="118510"/>
    <lineage>
        <taxon>Eukaryota</taxon>
        <taxon>Viridiplantae</taxon>
        <taxon>Streptophyta</taxon>
        <taxon>Embryophyta</taxon>
        <taxon>Tracheophyta</taxon>
        <taxon>Spermatophyta</taxon>
        <taxon>Magnoliopsida</taxon>
        <taxon>eudicotyledons</taxon>
        <taxon>Gunneridae</taxon>
        <taxon>Pentapetalae</taxon>
        <taxon>asterids</taxon>
        <taxon>campanulids</taxon>
        <taxon>Asterales</taxon>
        <taxon>Asteraceae</taxon>
        <taxon>Asteroideae</taxon>
        <taxon>Anthemideae</taxon>
        <taxon>Anthemidinae</taxon>
        <taxon>Tanacetum</taxon>
    </lineage>
</organism>
<proteinExistence type="predicted"/>
<dbReference type="GO" id="GO:0003676">
    <property type="term" value="F:nucleic acid binding"/>
    <property type="evidence" value="ECO:0007669"/>
    <property type="project" value="InterPro"/>
</dbReference>
<dbReference type="Gene3D" id="3.30.420.10">
    <property type="entry name" value="Ribonuclease H-like superfamily/Ribonuclease H"/>
    <property type="match status" value="1"/>
</dbReference>
<sequence length="716" mass="81328">MLDIGRFLLVVMMTTIIILQSHPFYPSIPDNSLSMGDEHLDTIPTTESDEVIKSSVENLVPIPSESEGIPDTMCDVLLVNNPTPLEAKDHFEIVINSKDDISSSDDYSLYNENIEYVKASPHDSKVVSLEVTEIVIPEDKEIEDDNLREKLLNVNLLIAKIKALKDSPTLSSKFLTKSSFTPPKSFLEETNTFDNSLPEFENFCFDLEEISSGRTTTHSDISLSNYEAFYFDDDYIEEISSGNTTTHSDISLSKYDSNLPNPDEWIPILNSRIRENLSSITRVNLPVEDDHSPLLAYAVWIFLAYLTSESLDQIHDRLQKLVSQLDIHGVSLSQEDVNLKFLRSLPSEWKTHTLIWKNKADLEEQSLDDLFNISAAASVFAGFAKTTYIDVDDLEEMDLRWQMAMLTMRARRFLQNIGRNLSDNGPTSIGFDMSKVECYNYHRKGHFAREYSSQCDGVGSYDWSYQAEEEPANYALMAFSSSSSSSDTEDWVSDYEDESETIAPQVVPSFVQSSEQVKTPRHSVQPVESSIPAATPKPTSPKSNSSGKRRNIKTCFVYKSVDHLIKDCDYHTKKMAQPTPRNYAHRALPTNDPRVVVKFLKSLFARFETPRAIISDRGTYFYNDKFAKLLSKYVVTHRLSTAYHPQTSGQVEVSNRGLKRILERTVGENRASWSEKLDDALWDFRTAYKTPIGCTPYKLVYGKSCHLPIELEHKAY</sequence>
<dbReference type="PROSITE" id="PS50994">
    <property type="entry name" value="INTEGRASE"/>
    <property type="match status" value="1"/>
</dbReference>
<name>A0A6L2M8H5_TANCI</name>
<keyword evidence="4" id="KW-0548">Nucleotidyltransferase</keyword>
<gene>
    <name evidence="4" type="ORF">Tci_040832</name>
</gene>
<feature type="chain" id="PRO_5026931266" evidence="2">
    <location>
        <begin position="24"/>
        <end position="716"/>
    </location>
</feature>
<dbReference type="InterPro" id="IPR036397">
    <property type="entry name" value="RNaseH_sf"/>
</dbReference>
<dbReference type="GO" id="GO:0003964">
    <property type="term" value="F:RNA-directed DNA polymerase activity"/>
    <property type="evidence" value="ECO:0007669"/>
    <property type="project" value="UniProtKB-KW"/>
</dbReference>
<keyword evidence="4" id="KW-0808">Transferase</keyword>
<evidence type="ECO:0000259" key="3">
    <source>
        <dbReference type="PROSITE" id="PS50994"/>
    </source>
</evidence>
<dbReference type="GO" id="GO:0015074">
    <property type="term" value="P:DNA integration"/>
    <property type="evidence" value="ECO:0007669"/>
    <property type="project" value="InterPro"/>
</dbReference>
<keyword evidence="4" id="KW-0695">RNA-directed DNA polymerase</keyword>
<dbReference type="InterPro" id="IPR001584">
    <property type="entry name" value="Integrase_cat-core"/>
</dbReference>
<dbReference type="InterPro" id="IPR012337">
    <property type="entry name" value="RNaseH-like_sf"/>
</dbReference>
<evidence type="ECO:0000313" key="4">
    <source>
        <dbReference type="EMBL" id="GEU68854.1"/>
    </source>
</evidence>
<dbReference type="InterPro" id="IPR052160">
    <property type="entry name" value="Gypsy_RT_Integrase-like"/>
</dbReference>